<dbReference type="EMBL" id="RAXT01000085">
    <property type="protein sequence ID" value="RKG33308.1"/>
    <property type="molecule type" value="Genomic_DNA"/>
</dbReference>
<dbReference type="NCBIfam" id="TIGR02385">
    <property type="entry name" value="RelE_StbE"/>
    <property type="match status" value="1"/>
</dbReference>
<dbReference type="InterPro" id="IPR051803">
    <property type="entry name" value="TA_system_RelE-like_toxin"/>
</dbReference>
<evidence type="ECO:0000313" key="3">
    <source>
        <dbReference type="EMBL" id="RKG33308.1"/>
    </source>
</evidence>
<dbReference type="InterPro" id="IPR035093">
    <property type="entry name" value="RelE/ParE_toxin_dom_sf"/>
</dbReference>
<organism evidence="3 4">
    <name type="scientific">Acinetobacter rongchengensis</name>
    <dbReference type="NCBI Taxonomy" id="2419601"/>
    <lineage>
        <taxon>Bacteria</taxon>
        <taxon>Pseudomonadati</taxon>
        <taxon>Pseudomonadota</taxon>
        <taxon>Gammaproteobacteria</taxon>
        <taxon>Moraxellales</taxon>
        <taxon>Moraxellaceae</taxon>
        <taxon>Acinetobacter</taxon>
    </lineage>
</organism>
<name>A0A3A8EGR4_9GAMM</name>
<comment type="caution">
    <text evidence="3">The sequence shown here is derived from an EMBL/GenBank/DDBJ whole genome shotgun (WGS) entry which is preliminary data.</text>
</comment>
<gene>
    <name evidence="3" type="ORF">D7V20_17985</name>
</gene>
<protein>
    <submittedName>
        <fullName evidence="3">Type II toxin-antitoxin system RelE/ParE family toxin</fullName>
    </submittedName>
</protein>
<dbReference type="Gene3D" id="3.30.2310.20">
    <property type="entry name" value="RelE-like"/>
    <property type="match status" value="1"/>
</dbReference>
<dbReference type="InterPro" id="IPR007712">
    <property type="entry name" value="RelE/ParE_toxin"/>
</dbReference>
<keyword evidence="2" id="KW-1277">Toxin-antitoxin system</keyword>
<evidence type="ECO:0000256" key="2">
    <source>
        <dbReference type="ARBA" id="ARBA00022649"/>
    </source>
</evidence>
<dbReference type="Proteomes" id="UP000280405">
    <property type="component" value="Unassembled WGS sequence"/>
</dbReference>
<evidence type="ECO:0000256" key="1">
    <source>
        <dbReference type="ARBA" id="ARBA00006226"/>
    </source>
</evidence>
<evidence type="ECO:0000313" key="4">
    <source>
        <dbReference type="Proteomes" id="UP000280405"/>
    </source>
</evidence>
<dbReference type="RefSeq" id="WP_120385292.1">
    <property type="nucleotide sequence ID" value="NZ_RAXT01000085.1"/>
</dbReference>
<dbReference type="PANTHER" id="PTHR33755">
    <property type="entry name" value="TOXIN PARE1-RELATED"/>
    <property type="match status" value="1"/>
</dbReference>
<keyword evidence="4" id="KW-1185">Reference proteome</keyword>
<dbReference type="Pfam" id="PF05016">
    <property type="entry name" value="ParE_toxin"/>
    <property type="match status" value="1"/>
</dbReference>
<proteinExistence type="inferred from homology"/>
<sequence length="91" mass="10468">MLIINWKQTAINDLESITTYIFDHNPIAALTLENEILQTAERLADMPYSGRLGRVDGTREKILHPNYLVVYQVTSTAINILNILHTKREYP</sequence>
<reference evidence="3 4" key="1">
    <citation type="submission" date="2018-09" db="EMBL/GenBank/DDBJ databases">
        <title>The draft genome of Acinetobacter spp. strains.</title>
        <authorList>
            <person name="Qin J."/>
            <person name="Feng Y."/>
            <person name="Zong Z."/>
        </authorList>
    </citation>
    <scope>NUCLEOTIDE SEQUENCE [LARGE SCALE GENOMIC DNA]</scope>
    <source>
        <strain evidence="3 4">WCHAc060115</strain>
    </source>
</reference>
<dbReference type="OrthoDB" id="9798046at2"/>
<accession>A0A3A8EGR4</accession>
<dbReference type="PANTHER" id="PTHR33755:SF6">
    <property type="entry name" value="PLASMID STABILIZATION SYSTEM PROTEIN"/>
    <property type="match status" value="1"/>
</dbReference>
<dbReference type="AlphaFoldDB" id="A0A3A8EGR4"/>
<comment type="similarity">
    <text evidence="1">Belongs to the RelE toxin family.</text>
</comment>